<gene>
    <name evidence="2" type="ORF">QQX98_005129</name>
</gene>
<dbReference type="Proteomes" id="UP001498476">
    <property type="component" value="Unassembled WGS sequence"/>
</dbReference>
<dbReference type="PANTHER" id="PTHR33112">
    <property type="entry name" value="DOMAIN PROTEIN, PUTATIVE-RELATED"/>
    <property type="match status" value="1"/>
</dbReference>
<dbReference type="PANTHER" id="PTHR33112:SF12">
    <property type="entry name" value="HETEROKARYON INCOMPATIBILITY DOMAIN-CONTAINING PROTEIN"/>
    <property type="match status" value="1"/>
</dbReference>
<evidence type="ECO:0000313" key="2">
    <source>
        <dbReference type="EMBL" id="KAK7416525.1"/>
    </source>
</evidence>
<feature type="domain" description="Heterokaryon incompatibility" evidence="1">
    <location>
        <begin position="184"/>
        <end position="337"/>
    </location>
</feature>
<sequence length="745" mass="84866">MSEKPTDRQQSPLTVPHEYRDCNICRCIWRRFSDPDFTEEINMGSFESALSSGCPTHTPLLQSFRDYCSGDSYNEVSEYDDVGIAAGEENGCIALYPSISRLGLTWELLLAERPAEKNFPATRYGRIMDQDWADIGVLAEWKQKCQTLHGAKCGNPLNIWDTKPAWLIDVHDKCIVEGTEASAFVALSYTWGLEGNHSSLAVNLDMIEKLRVPNALESAEVVNEVSPAIRHAMFITSFIGERYLWADALCIPQGAGTKTTEQLHLMGAIYSNATVTIIAADGDAQGGLPGLRGVSPARELDQRVIPFGKEKLIVRNTGYFSMSSGKPYYERGWTYQEYTMSPRKILFNEKELHWECQCSVWHEELTHDAKVATYINPRLAVIASGFPDMESLSHTIHSYNERELTFPEDALPGILGLLAVFSRSFTGGFLYGLPEMQFDRCLGWRPYWGFTNLERRVKSDRPPESRLTPSGLPSWSWVGWQGLVNVAQETGRINPRVDRIEETTLVTDWYTSNSPQALHLRRIRSVWYENREYNKDCTNPMPPGWTRHDISSLESFRGEPPLFPDGCGKFVFKHHRLPDDDCDAWYYPFPVPDITESTPPMIPEQTQYLFCKTKMARLWACRREMEDEYTGLQDKNIVVIHDNTGRMVGTLHLHHEEQLESFPDAEGDDGPGTPVQLVAIYKSRKYSKTWNKELVRYDNPIRTRDSYGVLWVEWKDGIATRLASGEVWKDDWEATSLEDISLILG</sequence>
<dbReference type="InterPro" id="IPR010730">
    <property type="entry name" value="HET"/>
</dbReference>
<accession>A0ABR1H669</accession>
<evidence type="ECO:0000313" key="3">
    <source>
        <dbReference type="Proteomes" id="UP001498476"/>
    </source>
</evidence>
<reference evidence="2 3" key="1">
    <citation type="journal article" date="2025" name="Microbiol. Resour. Announc.">
        <title>Draft genome sequences for Neonectria magnoliae and Neonectria punicea, canker pathogens of Liriodendron tulipifera and Acer saccharum in West Virginia.</title>
        <authorList>
            <person name="Petronek H.M."/>
            <person name="Kasson M.T."/>
            <person name="Metheny A.M."/>
            <person name="Stauder C.M."/>
            <person name="Lovett B."/>
            <person name="Lynch S.C."/>
            <person name="Garnas J.R."/>
            <person name="Kasson L.R."/>
            <person name="Stajich J.E."/>
        </authorList>
    </citation>
    <scope>NUCLEOTIDE SEQUENCE [LARGE SCALE GENOMIC DNA]</scope>
    <source>
        <strain evidence="2 3">NRRL 64653</strain>
    </source>
</reference>
<evidence type="ECO:0000259" key="1">
    <source>
        <dbReference type="Pfam" id="PF06985"/>
    </source>
</evidence>
<organism evidence="2 3">
    <name type="scientific">Neonectria punicea</name>
    <dbReference type="NCBI Taxonomy" id="979145"/>
    <lineage>
        <taxon>Eukaryota</taxon>
        <taxon>Fungi</taxon>
        <taxon>Dikarya</taxon>
        <taxon>Ascomycota</taxon>
        <taxon>Pezizomycotina</taxon>
        <taxon>Sordariomycetes</taxon>
        <taxon>Hypocreomycetidae</taxon>
        <taxon>Hypocreales</taxon>
        <taxon>Nectriaceae</taxon>
        <taxon>Neonectria</taxon>
    </lineage>
</organism>
<dbReference type="EMBL" id="JAZAVJ010000067">
    <property type="protein sequence ID" value="KAK7416525.1"/>
    <property type="molecule type" value="Genomic_DNA"/>
</dbReference>
<comment type="caution">
    <text evidence="2">The sequence shown here is derived from an EMBL/GenBank/DDBJ whole genome shotgun (WGS) entry which is preliminary data.</text>
</comment>
<name>A0ABR1H669_9HYPO</name>
<proteinExistence type="predicted"/>
<keyword evidence="3" id="KW-1185">Reference proteome</keyword>
<dbReference type="Pfam" id="PF06985">
    <property type="entry name" value="HET"/>
    <property type="match status" value="1"/>
</dbReference>
<protein>
    <recommendedName>
        <fullName evidence="1">Heterokaryon incompatibility domain-containing protein</fullName>
    </recommendedName>
</protein>